<comment type="similarity">
    <text evidence="1">Belongs to the sigma-70 factor family. ECF subfamily.</text>
</comment>
<dbReference type="PANTHER" id="PTHR43133:SF46">
    <property type="entry name" value="RNA POLYMERASE SIGMA-70 FACTOR ECF SUBFAMILY"/>
    <property type="match status" value="1"/>
</dbReference>
<dbReference type="Gene3D" id="1.10.1740.10">
    <property type="match status" value="1"/>
</dbReference>
<accession>A0ABV0BYS0</accession>
<dbReference type="InterPro" id="IPR013249">
    <property type="entry name" value="RNA_pol_sigma70_r4_t2"/>
</dbReference>
<evidence type="ECO:0000313" key="8">
    <source>
        <dbReference type="Proteomes" id="UP001409291"/>
    </source>
</evidence>
<keyword evidence="2" id="KW-0805">Transcription regulation</keyword>
<dbReference type="InterPro" id="IPR036388">
    <property type="entry name" value="WH-like_DNA-bd_sf"/>
</dbReference>
<dbReference type="Proteomes" id="UP001409291">
    <property type="component" value="Unassembled WGS sequence"/>
</dbReference>
<keyword evidence="8" id="KW-1185">Reference proteome</keyword>
<dbReference type="PANTHER" id="PTHR43133">
    <property type="entry name" value="RNA POLYMERASE ECF-TYPE SIGMA FACTO"/>
    <property type="match status" value="1"/>
</dbReference>
<dbReference type="Gene3D" id="1.10.10.10">
    <property type="entry name" value="Winged helix-like DNA-binding domain superfamily/Winged helix DNA-binding domain"/>
    <property type="match status" value="1"/>
</dbReference>
<dbReference type="NCBIfam" id="TIGR02937">
    <property type="entry name" value="sigma70-ECF"/>
    <property type="match status" value="1"/>
</dbReference>
<sequence>MSLKLFFTKKNKQKKPPEQIFQEWFDAYWNRLVDFCEHHCNDEQIAMDMVQDIFCSLWKRKEVMEEIIQIEHYLFRAARIRINDYYREKYKRIDQKHELTETFCHSINNTEETIYFRDLDHFVDGLVNRLPCRCRQVYTLSRNSGLSIPEIAEALSLSEKTVEAHLTKALKFLRNKIATSEQK</sequence>
<organism evidence="7 8">
    <name type="scientific">Sphingobacterium kitahiroshimense</name>
    <dbReference type="NCBI Taxonomy" id="470446"/>
    <lineage>
        <taxon>Bacteria</taxon>
        <taxon>Pseudomonadati</taxon>
        <taxon>Bacteroidota</taxon>
        <taxon>Sphingobacteriia</taxon>
        <taxon>Sphingobacteriales</taxon>
        <taxon>Sphingobacteriaceae</taxon>
        <taxon>Sphingobacterium</taxon>
    </lineage>
</organism>
<dbReference type="SUPFAM" id="SSF88946">
    <property type="entry name" value="Sigma2 domain of RNA polymerase sigma factors"/>
    <property type="match status" value="1"/>
</dbReference>
<dbReference type="Pfam" id="PF08281">
    <property type="entry name" value="Sigma70_r4_2"/>
    <property type="match status" value="1"/>
</dbReference>
<keyword evidence="3" id="KW-0731">Sigma factor</keyword>
<feature type="domain" description="RNA polymerase sigma-70 region 2" evidence="5">
    <location>
        <begin position="25"/>
        <end position="89"/>
    </location>
</feature>
<evidence type="ECO:0000256" key="1">
    <source>
        <dbReference type="ARBA" id="ARBA00010641"/>
    </source>
</evidence>
<dbReference type="InterPro" id="IPR014327">
    <property type="entry name" value="RNA_pol_sigma70_bacteroid"/>
</dbReference>
<dbReference type="InterPro" id="IPR013325">
    <property type="entry name" value="RNA_pol_sigma_r2"/>
</dbReference>
<evidence type="ECO:0000256" key="2">
    <source>
        <dbReference type="ARBA" id="ARBA00023015"/>
    </source>
</evidence>
<evidence type="ECO:0000256" key="3">
    <source>
        <dbReference type="ARBA" id="ARBA00023082"/>
    </source>
</evidence>
<feature type="domain" description="RNA polymerase sigma factor 70 region 4 type 2" evidence="6">
    <location>
        <begin position="126"/>
        <end position="173"/>
    </location>
</feature>
<evidence type="ECO:0000259" key="5">
    <source>
        <dbReference type="Pfam" id="PF04542"/>
    </source>
</evidence>
<protein>
    <submittedName>
        <fullName evidence="7">RNA polymerase sigma-70 factor</fullName>
    </submittedName>
</protein>
<dbReference type="Pfam" id="PF04542">
    <property type="entry name" value="Sigma70_r2"/>
    <property type="match status" value="1"/>
</dbReference>
<proteinExistence type="inferred from homology"/>
<name>A0ABV0BYS0_9SPHI</name>
<dbReference type="NCBIfam" id="TIGR02985">
    <property type="entry name" value="Sig70_bacteroi1"/>
    <property type="match status" value="1"/>
</dbReference>
<dbReference type="SUPFAM" id="SSF88659">
    <property type="entry name" value="Sigma3 and sigma4 domains of RNA polymerase sigma factors"/>
    <property type="match status" value="1"/>
</dbReference>
<keyword evidence="4" id="KW-0804">Transcription</keyword>
<evidence type="ECO:0000313" key="7">
    <source>
        <dbReference type="EMBL" id="MEN5379143.1"/>
    </source>
</evidence>
<reference evidence="7 8" key="1">
    <citation type="submission" date="2024-04" db="EMBL/GenBank/DDBJ databases">
        <title>WGS of bacteria from Torrens River.</title>
        <authorList>
            <person name="Wyrsch E.R."/>
            <person name="Drigo B."/>
        </authorList>
    </citation>
    <scope>NUCLEOTIDE SEQUENCE [LARGE SCALE GENOMIC DNA]</scope>
    <source>
        <strain evidence="7 8">TWI391</strain>
    </source>
</reference>
<evidence type="ECO:0000256" key="4">
    <source>
        <dbReference type="ARBA" id="ARBA00023163"/>
    </source>
</evidence>
<dbReference type="InterPro" id="IPR007627">
    <property type="entry name" value="RNA_pol_sigma70_r2"/>
</dbReference>
<dbReference type="RefSeq" id="WP_346581926.1">
    <property type="nucleotide sequence ID" value="NZ_JBDJNQ010000009.1"/>
</dbReference>
<dbReference type="InterPro" id="IPR039425">
    <property type="entry name" value="RNA_pol_sigma-70-like"/>
</dbReference>
<dbReference type="InterPro" id="IPR014284">
    <property type="entry name" value="RNA_pol_sigma-70_dom"/>
</dbReference>
<evidence type="ECO:0000259" key="6">
    <source>
        <dbReference type="Pfam" id="PF08281"/>
    </source>
</evidence>
<dbReference type="EMBL" id="JBDJNQ010000009">
    <property type="protein sequence ID" value="MEN5379143.1"/>
    <property type="molecule type" value="Genomic_DNA"/>
</dbReference>
<comment type="caution">
    <text evidence="7">The sequence shown here is derived from an EMBL/GenBank/DDBJ whole genome shotgun (WGS) entry which is preliminary data.</text>
</comment>
<dbReference type="InterPro" id="IPR013324">
    <property type="entry name" value="RNA_pol_sigma_r3/r4-like"/>
</dbReference>
<gene>
    <name evidence="7" type="ORF">ABE541_17905</name>
</gene>